<accession>A0A1T4PHH8</accession>
<gene>
    <name evidence="7" type="ORF">SAMN02745191_2034</name>
</gene>
<comment type="similarity">
    <text evidence="1">Belongs to the FemABX family.</text>
</comment>
<protein>
    <submittedName>
        <fullName evidence="7">Serine/alanine adding enzyme</fullName>
    </submittedName>
</protein>
<keyword evidence="3" id="KW-0133">Cell shape</keyword>
<reference evidence="8" key="1">
    <citation type="submission" date="2017-02" db="EMBL/GenBank/DDBJ databases">
        <authorList>
            <person name="Varghese N."/>
            <person name="Submissions S."/>
        </authorList>
    </citation>
    <scope>NUCLEOTIDE SEQUENCE [LARGE SCALE GENOMIC DNA]</scope>
    <source>
        <strain evidence="8">ATCC 25662</strain>
    </source>
</reference>
<dbReference type="AlphaFoldDB" id="A0A1T4PHH8"/>
<dbReference type="GO" id="GO:0016755">
    <property type="term" value="F:aminoacyltransferase activity"/>
    <property type="evidence" value="ECO:0007669"/>
    <property type="project" value="InterPro"/>
</dbReference>
<dbReference type="Gene3D" id="3.40.630.30">
    <property type="match status" value="2"/>
</dbReference>
<dbReference type="InterPro" id="IPR016181">
    <property type="entry name" value="Acyl_CoA_acyltransferase"/>
</dbReference>
<evidence type="ECO:0000256" key="6">
    <source>
        <dbReference type="ARBA" id="ARBA00023316"/>
    </source>
</evidence>
<dbReference type="PROSITE" id="PS51191">
    <property type="entry name" value="FEMABX"/>
    <property type="match status" value="1"/>
</dbReference>
<dbReference type="SUPFAM" id="SSF55729">
    <property type="entry name" value="Acyl-CoA N-acyltransferases (Nat)"/>
    <property type="match status" value="2"/>
</dbReference>
<proteinExistence type="inferred from homology"/>
<dbReference type="InterPro" id="IPR003447">
    <property type="entry name" value="FEMABX"/>
</dbReference>
<keyword evidence="8" id="KW-1185">Reference proteome</keyword>
<dbReference type="PANTHER" id="PTHR36174">
    <property type="entry name" value="LIPID II:GLYCINE GLYCYLTRANSFERASE"/>
    <property type="match status" value="1"/>
</dbReference>
<dbReference type="RefSeq" id="WP_159443777.1">
    <property type="nucleotide sequence ID" value="NZ_FUWY01000006.1"/>
</dbReference>
<sequence>MKFVQLSIDEFNEYAYHSNESSIFQSEAWAKLKSNWTPYYLGVKDNEELIAACLVLCRSVPFGFNFAYAPRGPLLNFKDKELLNFFISNIKSFLKTKKVLLAKFDPNIVIASYPFDEKEKVPTAKNDVLIQELNHVGLKHCGYTLLIKDTIQPRIQLVYPLEETFDHRIPSKTMKKVRASIKKDVIIKEEHDSKSLVAMVHCTEQRHQIKLRNEKYFNDILDAFKENACVLACYSDDILLSACLLVKSKNTTEILYSGYDDNYKQYNSTYPLRYESIRWAKEHGCTEFSFGGVEGTLDDGLTMFKSSFNPLIHVFVGEFDLLPIPLLSKLTQVFYPMLKKYIM</sequence>
<dbReference type="OrthoDB" id="9785911at2"/>
<evidence type="ECO:0000256" key="3">
    <source>
        <dbReference type="ARBA" id="ARBA00022960"/>
    </source>
</evidence>
<dbReference type="PANTHER" id="PTHR36174:SF1">
    <property type="entry name" value="LIPID II:GLYCINE GLYCYLTRANSFERASE"/>
    <property type="match status" value="1"/>
</dbReference>
<evidence type="ECO:0000313" key="7">
    <source>
        <dbReference type="EMBL" id="SJZ90959.1"/>
    </source>
</evidence>
<evidence type="ECO:0000256" key="4">
    <source>
        <dbReference type="ARBA" id="ARBA00022984"/>
    </source>
</evidence>
<name>A0A1T4PHH8_9FIRM</name>
<keyword evidence="4" id="KW-0573">Peptidoglycan synthesis</keyword>
<dbReference type="GO" id="GO:0008360">
    <property type="term" value="P:regulation of cell shape"/>
    <property type="evidence" value="ECO:0007669"/>
    <property type="project" value="UniProtKB-KW"/>
</dbReference>
<dbReference type="EMBL" id="FUWY01000006">
    <property type="protein sequence ID" value="SJZ90959.1"/>
    <property type="molecule type" value="Genomic_DNA"/>
</dbReference>
<evidence type="ECO:0000313" key="8">
    <source>
        <dbReference type="Proteomes" id="UP000243297"/>
    </source>
</evidence>
<dbReference type="GO" id="GO:0071555">
    <property type="term" value="P:cell wall organization"/>
    <property type="evidence" value="ECO:0007669"/>
    <property type="project" value="UniProtKB-KW"/>
</dbReference>
<dbReference type="GO" id="GO:0009252">
    <property type="term" value="P:peptidoglycan biosynthetic process"/>
    <property type="evidence" value="ECO:0007669"/>
    <property type="project" value="UniProtKB-KW"/>
</dbReference>
<keyword evidence="2" id="KW-0808">Transferase</keyword>
<evidence type="ECO:0000256" key="1">
    <source>
        <dbReference type="ARBA" id="ARBA00009943"/>
    </source>
</evidence>
<dbReference type="STRING" id="118967.SAMN02745191_2034"/>
<organism evidence="7 8">
    <name type="scientific">Anaerorhabdus furcosa</name>
    <dbReference type="NCBI Taxonomy" id="118967"/>
    <lineage>
        <taxon>Bacteria</taxon>
        <taxon>Bacillati</taxon>
        <taxon>Bacillota</taxon>
        <taxon>Erysipelotrichia</taxon>
        <taxon>Erysipelotrichales</taxon>
        <taxon>Erysipelotrichaceae</taxon>
        <taxon>Anaerorhabdus</taxon>
    </lineage>
</organism>
<evidence type="ECO:0000256" key="5">
    <source>
        <dbReference type="ARBA" id="ARBA00023315"/>
    </source>
</evidence>
<dbReference type="InterPro" id="IPR050644">
    <property type="entry name" value="PG_Glycine_Bridge_Synth"/>
</dbReference>
<keyword evidence="5" id="KW-0012">Acyltransferase</keyword>
<dbReference type="Pfam" id="PF02388">
    <property type="entry name" value="FemAB"/>
    <property type="match status" value="2"/>
</dbReference>
<dbReference type="Proteomes" id="UP000243297">
    <property type="component" value="Unassembled WGS sequence"/>
</dbReference>
<evidence type="ECO:0000256" key="2">
    <source>
        <dbReference type="ARBA" id="ARBA00022679"/>
    </source>
</evidence>
<keyword evidence="6" id="KW-0961">Cell wall biogenesis/degradation</keyword>